<dbReference type="Gene3D" id="3.90.228.20">
    <property type="match status" value="1"/>
</dbReference>
<comment type="cofactor">
    <cofactor evidence="10">
        <name>Mn(2+)</name>
        <dbReference type="ChEBI" id="CHEBI:29035"/>
    </cofactor>
    <text evidence="10">Binds 1 Mn(2+) ion per subunit.</text>
</comment>
<dbReference type="NCBIfam" id="TIGR00224">
    <property type="entry name" value="pckA"/>
    <property type="match status" value="1"/>
</dbReference>
<evidence type="ECO:0000256" key="7">
    <source>
        <dbReference type="ARBA" id="ARBA00022840"/>
    </source>
</evidence>
<evidence type="ECO:0000256" key="9">
    <source>
        <dbReference type="ARBA" id="ARBA00047371"/>
    </source>
</evidence>
<dbReference type="InterPro" id="IPR013035">
    <property type="entry name" value="PEP_carboxykinase_C"/>
</dbReference>
<comment type="catalytic activity">
    <reaction evidence="9 10">
        <text>oxaloacetate + ATP = phosphoenolpyruvate + ADP + CO2</text>
        <dbReference type="Rhea" id="RHEA:18617"/>
        <dbReference type="ChEBI" id="CHEBI:16452"/>
        <dbReference type="ChEBI" id="CHEBI:16526"/>
        <dbReference type="ChEBI" id="CHEBI:30616"/>
        <dbReference type="ChEBI" id="CHEBI:58702"/>
        <dbReference type="ChEBI" id="CHEBI:456216"/>
        <dbReference type="EC" id="4.1.1.49"/>
    </reaction>
</comment>
<dbReference type="EMBL" id="JAGSOJ010000002">
    <property type="protein sequence ID" value="MCM1990305.1"/>
    <property type="molecule type" value="Genomic_DNA"/>
</dbReference>
<dbReference type="GO" id="GO:0005524">
    <property type="term" value="F:ATP binding"/>
    <property type="evidence" value="ECO:0007669"/>
    <property type="project" value="UniProtKB-UniRule"/>
</dbReference>
<feature type="binding site" evidence="10">
    <location>
        <position position="215"/>
    </location>
    <ligand>
        <name>ATP</name>
        <dbReference type="ChEBI" id="CHEBI:30616"/>
    </ligand>
</feature>
<dbReference type="SUPFAM" id="SSF53795">
    <property type="entry name" value="PEP carboxykinase-like"/>
    <property type="match status" value="1"/>
</dbReference>
<dbReference type="Pfam" id="PF01293">
    <property type="entry name" value="PEPCK_ATP"/>
    <property type="match status" value="1"/>
</dbReference>
<keyword evidence="10" id="KW-0479">Metal-binding</keyword>
<dbReference type="PIRSF" id="PIRSF006294">
    <property type="entry name" value="PEP_crbxkin"/>
    <property type="match status" value="1"/>
</dbReference>
<feature type="binding site" evidence="10">
    <location>
        <position position="215"/>
    </location>
    <ligand>
        <name>Mn(2+)</name>
        <dbReference type="ChEBI" id="CHEBI:29035"/>
    </ligand>
</feature>
<feature type="binding site" evidence="10">
    <location>
        <position position="316"/>
    </location>
    <ligand>
        <name>ATP</name>
        <dbReference type="ChEBI" id="CHEBI:30616"/>
    </ligand>
</feature>
<dbReference type="EC" id="4.1.1.49" evidence="3 10"/>
<keyword evidence="10" id="KW-0963">Cytoplasm</keyword>
<feature type="binding site" evidence="10">
    <location>
        <position position="441"/>
    </location>
    <ligand>
        <name>ATP</name>
        <dbReference type="ChEBI" id="CHEBI:30616"/>
    </ligand>
</feature>
<dbReference type="InterPro" id="IPR015994">
    <property type="entry name" value="PEPCK_ATP_CS"/>
</dbReference>
<dbReference type="GO" id="GO:0004612">
    <property type="term" value="F:phosphoenolpyruvate carboxykinase (ATP) activity"/>
    <property type="evidence" value="ECO:0007669"/>
    <property type="project" value="UniProtKB-UniRule"/>
</dbReference>
<evidence type="ECO:0000256" key="10">
    <source>
        <dbReference type="HAMAP-Rule" id="MF_00453"/>
    </source>
</evidence>
<feature type="binding site" evidence="10">
    <location>
        <position position="55"/>
    </location>
    <ligand>
        <name>substrate</name>
    </ligand>
</feature>
<dbReference type="Proteomes" id="UP001056429">
    <property type="component" value="Unassembled WGS sequence"/>
</dbReference>
<dbReference type="SUPFAM" id="SSF68923">
    <property type="entry name" value="PEP carboxykinase N-terminal domain"/>
    <property type="match status" value="1"/>
</dbReference>
<evidence type="ECO:0000313" key="12">
    <source>
        <dbReference type="Proteomes" id="UP001056429"/>
    </source>
</evidence>
<dbReference type="PANTHER" id="PTHR30031">
    <property type="entry name" value="PHOSPHOENOLPYRUVATE CARBOXYKINASE ATP"/>
    <property type="match status" value="1"/>
</dbReference>
<feature type="binding site" evidence="10">
    <location>
        <position position="196"/>
    </location>
    <ligand>
        <name>substrate</name>
    </ligand>
</feature>
<dbReference type="Gene3D" id="3.40.449.10">
    <property type="entry name" value="Phosphoenolpyruvate Carboxykinase, domain 1"/>
    <property type="match status" value="1"/>
</dbReference>
<comment type="pathway">
    <text evidence="1 10">Carbohydrate biosynthesis; gluconeogenesis.</text>
</comment>
<gene>
    <name evidence="10 11" type="primary">pckA</name>
    <name evidence="11" type="ORF">KDK92_11215</name>
</gene>
<dbReference type="GO" id="GO:0046872">
    <property type="term" value="F:metal ion binding"/>
    <property type="evidence" value="ECO:0007669"/>
    <property type="project" value="UniProtKB-KW"/>
</dbReference>
<dbReference type="NCBIfam" id="NF006821">
    <property type="entry name" value="PRK09344.1-3"/>
    <property type="match status" value="1"/>
</dbReference>
<evidence type="ECO:0000256" key="2">
    <source>
        <dbReference type="ARBA" id="ARBA00006052"/>
    </source>
</evidence>
<evidence type="ECO:0000256" key="8">
    <source>
        <dbReference type="ARBA" id="ARBA00023239"/>
    </source>
</evidence>
<comment type="subcellular location">
    <subcellularLocation>
        <location evidence="10">Cytoplasm</location>
    </subcellularLocation>
</comment>
<dbReference type="InterPro" id="IPR001272">
    <property type="entry name" value="PEP_carboxykinase_ATP"/>
</dbReference>
<dbReference type="AlphaFoldDB" id="A0A9J6P2L5"/>
<dbReference type="Gene3D" id="2.170.8.10">
    <property type="entry name" value="Phosphoenolpyruvate Carboxykinase, domain 2"/>
    <property type="match status" value="1"/>
</dbReference>
<feature type="binding site" evidence="10">
    <location>
        <position position="316"/>
    </location>
    <ligand>
        <name>substrate</name>
    </ligand>
</feature>
<feature type="binding site" evidence="10">
    <location>
        <begin position="435"/>
        <end position="436"/>
    </location>
    <ligand>
        <name>ATP</name>
        <dbReference type="ChEBI" id="CHEBI:30616"/>
    </ligand>
</feature>
<proteinExistence type="inferred from homology"/>
<dbReference type="RefSeq" id="WP_250859343.1">
    <property type="nucleotide sequence ID" value="NZ_JAGSOJ010000002.1"/>
</dbReference>
<evidence type="ECO:0000256" key="3">
    <source>
        <dbReference type="ARBA" id="ARBA00012363"/>
    </source>
</evidence>
<name>A0A9J6P2L5_9CLOT</name>
<comment type="similarity">
    <text evidence="2 10">Belongs to the phosphoenolpyruvate carboxykinase (ATP) family.</text>
</comment>
<organism evidence="11 12">
    <name type="scientific">Oceanirhabdus seepicola</name>
    <dbReference type="NCBI Taxonomy" id="2828781"/>
    <lineage>
        <taxon>Bacteria</taxon>
        <taxon>Bacillati</taxon>
        <taxon>Bacillota</taxon>
        <taxon>Clostridia</taxon>
        <taxon>Eubacteriales</taxon>
        <taxon>Clostridiaceae</taxon>
        <taxon>Oceanirhabdus</taxon>
    </lineage>
</organism>
<dbReference type="HAMAP" id="MF_00453">
    <property type="entry name" value="PEPCK_ATP"/>
    <property type="match status" value="1"/>
</dbReference>
<dbReference type="InterPro" id="IPR008210">
    <property type="entry name" value="PEP_carboxykinase_N"/>
</dbReference>
<sequence>MDIKRDIEQLGITTEEKIYRNIPVPKLIRKVLAKKQGVLTESGALAVATGKYTGRSPNDRFIVMQDSNRDTINWGKTNQSIEKDVYERLYNRIMGYLSNKELYVFDGYAGSMEEYRVPIRVINEKPVSAIFSNQLFVRPSKEELEDFDPEYKIFTAPKFKGNGEKDGINSEAFVIINLEEKVILIGGSEYNGEIKKSMFSVMNYLMPERKVFPMHCSANMDEEGNAVLFFGLSGTGKTTLSADAKRKLIGDDEHGWCDAGIFNFEGGCYAKTIGLERENEEDIYDALKFGAILENVVLDNEKKPDFHDKRYTENCRGAYPINFIKNAELSGQGGQPNTIIFLTADAFGVIPPISKLSKEGAMYHFMSGYTSKLAGTERGITEPQATFSACFGEPFMIRSPYDYAKLLGERIDKSDVDVYLVNTGWLYGGYKQGSRIKLKLTRAMVDAAIEGKLKNVEYEKHEIFNLNIPKEIPGVPSEILRPENTWNNKEEYIDIAMNLATRFEQNFKRYSNVPMEVREAGPCVR</sequence>
<comment type="function">
    <text evidence="10">Involved in the gluconeogenesis. Catalyzes the conversion of oxaloacetate (OAA) to phosphoenolpyruvate (PEP) through direct phosphoryl transfer between the nucleoside triphosphate and OAA.</text>
</comment>
<dbReference type="PROSITE" id="PS00532">
    <property type="entry name" value="PEPCK_ATP"/>
    <property type="match status" value="1"/>
</dbReference>
<dbReference type="PANTHER" id="PTHR30031:SF0">
    <property type="entry name" value="PHOSPHOENOLPYRUVATE CARBOXYKINASE (ATP)"/>
    <property type="match status" value="1"/>
</dbReference>
<keyword evidence="8 10" id="KW-0456">Lyase</keyword>
<dbReference type="GO" id="GO:0006094">
    <property type="term" value="P:gluconeogenesis"/>
    <property type="evidence" value="ECO:0007669"/>
    <property type="project" value="UniProtKB-UniRule"/>
</dbReference>
<keyword evidence="7 10" id="KW-0067">ATP-binding</keyword>
<evidence type="ECO:0000256" key="6">
    <source>
        <dbReference type="ARBA" id="ARBA00022793"/>
    </source>
</evidence>
<evidence type="ECO:0000256" key="5">
    <source>
        <dbReference type="ARBA" id="ARBA00022741"/>
    </source>
</evidence>
<dbReference type="NCBIfam" id="NF006820">
    <property type="entry name" value="PRK09344.1-2"/>
    <property type="match status" value="1"/>
</dbReference>
<dbReference type="GO" id="GO:0005829">
    <property type="term" value="C:cytosol"/>
    <property type="evidence" value="ECO:0007669"/>
    <property type="project" value="TreeGrafter"/>
</dbReference>
<keyword evidence="5 10" id="KW-0547">Nucleotide-binding</keyword>
<feature type="binding site" evidence="10">
    <location>
        <position position="190"/>
    </location>
    <ligand>
        <name>substrate</name>
    </ligand>
</feature>
<reference evidence="11" key="1">
    <citation type="journal article" date="2021" name="mSystems">
        <title>Bacteria and Archaea Synergistically Convert Glycine Betaine to Biogenic Methane in the Formosa Cold Seep of the South China Sea.</title>
        <authorList>
            <person name="Li L."/>
            <person name="Zhang W."/>
            <person name="Zhang S."/>
            <person name="Song L."/>
            <person name="Sun Q."/>
            <person name="Zhang H."/>
            <person name="Xiang H."/>
            <person name="Dong X."/>
        </authorList>
    </citation>
    <scope>NUCLEOTIDE SEQUENCE</scope>
    <source>
        <strain evidence="11">ZWT</strain>
    </source>
</reference>
<dbReference type="CDD" id="cd00484">
    <property type="entry name" value="PEPCK_ATP"/>
    <property type="match status" value="1"/>
</dbReference>
<keyword evidence="6 10" id="KW-0210">Decarboxylase</keyword>
<feature type="binding site" evidence="10">
    <location>
        <position position="196"/>
    </location>
    <ligand>
        <name>ATP</name>
        <dbReference type="ChEBI" id="CHEBI:30616"/>
    </ligand>
</feature>
<comment type="caution">
    <text evidence="11">The sequence shown here is derived from an EMBL/GenBank/DDBJ whole genome shotgun (WGS) entry which is preliminary data.</text>
</comment>
<evidence type="ECO:0000256" key="1">
    <source>
        <dbReference type="ARBA" id="ARBA00004742"/>
    </source>
</evidence>
<evidence type="ECO:0000313" key="11">
    <source>
        <dbReference type="EMBL" id="MCM1990305.1"/>
    </source>
</evidence>
<keyword evidence="10" id="KW-0464">Manganese</keyword>
<feature type="binding site" evidence="10">
    <location>
        <position position="280"/>
    </location>
    <ligand>
        <name>ATP</name>
        <dbReference type="ChEBI" id="CHEBI:30616"/>
    </ligand>
</feature>
<feature type="binding site" evidence="10">
    <location>
        <position position="252"/>
    </location>
    <ligand>
        <name>Mn(2+)</name>
        <dbReference type="ChEBI" id="CHEBI:29035"/>
    </ligand>
</feature>
<keyword evidence="4 10" id="KW-0312">Gluconeogenesis</keyword>
<feature type="binding site" evidence="10">
    <location>
        <begin position="231"/>
        <end position="239"/>
    </location>
    <ligand>
        <name>ATP</name>
        <dbReference type="ChEBI" id="CHEBI:30616"/>
    </ligand>
</feature>
<protein>
    <recommendedName>
        <fullName evidence="3 10">Phosphoenolpyruvate carboxykinase (ATP)</fullName>
        <shortName evidence="10">PCK</shortName>
        <shortName evidence="10">PEP carboxykinase</shortName>
        <shortName evidence="10">PEPCK</shortName>
        <ecNumber evidence="3 10">4.1.1.49</ecNumber>
    </recommendedName>
</protein>
<feature type="binding site" evidence="10">
    <location>
        <position position="196"/>
    </location>
    <ligand>
        <name>Mn(2+)</name>
        <dbReference type="ChEBI" id="CHEBI:29035"/>
    </ligand>
</feature>
<keyword evidence="12" id="KW-1185">Reference proteome</keyword>
<accession>A0A9J6P2L5</accession>
<reference evidence="11" key="2">
    <citation type="submission" date="2021-04" db="EMBL/GenBank/DDBJ databases">
        <authorList>
            <person name="Dong X."/>
        </authorList>
    </citation>
    <scope>NUCLEOTIDE SEQUENCE</scope>
    <source>
        <strain evidence="11">ZWT</strain>
    </source>
</reference>
<evidence type="ECO:0000256" key="4">
    <source>
        <dbReference type="ARBA" id="ARBA00022432"/>
    </source>
</evidence>